<dbReference type="PROSITE" id="PS51450">
    <property type="entry name" value="LRR"/>
    <property type="match status" value="1"/>
</dbReference>
<dbReference type="EMBL" id="JBHFQA010000009">
    <property type="protein sequence ID" value="KAL2093512.1"/>
    <property type="molecule type" value="Genomic_DNA"/>
</dbReference>
<dbReference type="InterPro" id="IPR032675">
    <property type="entry name" value="LRR_dom_sf"/>
</dbReference>
<feature type="compositionally biased region" description="Acidic residues" evidence="3">
    <location>
        <begin position="438"/>
        <end position="449"/>
    </location>
</feature>
<feature type="compositionally biased region" description="Basic and acidic residues" evidence="3">
    <location>
        <begin position="450"/>
        <end position="463"/>
    </location>
</feature>
<evidence type="ECO:0000256" key="3">
    <source>
        <dbReference type="SAM" id="MobiDB-lite"/>
    </source>
</evidence>
<dbReference type="Pfam" id="PF12799">
    <property type="entry name" value="LRR_4"/>
    <property type="match status" value="1"/>
</dbReference>
<evidence type="ECO:0000256" key="1">
    <source>
        <dbReference type="ARBA" id="ARBA00022614"/>
    </source>
</evidence>
<evidence type="ECO:0000313" key="5">
    <source>
        <dbReference type="Proteomes" id="UP001591681"/>
    </source>
</evidence>
<feature type="region of interest" description="Disordered" evidence="3">
    <location>
        <begin position="275"/>
        <end position="321"/>
    </location>
</feature>
<reference evidence="4 5" key="1">
    <citation type="submission" date="2024-09" db="EMBL/GenBank/DDBJ databases">
        <title>A chromosome-level genome assembly of Gray's grenadier anchovy, Coilia grayii.</title>
        <authorList>
            <person name="Fu Z."/>
        </authorList>
    </citation>
    <scope>NUCLEOTIDE SEQUENCE [LARGE SCALE GENOMIC DNA]</scope>
    <source>
        <strain evidence="4">G4</strain>
        <tissue evidence="4">Muscle</tissue>
    </source>
</reference>
<feature type="compositionally biased region" description="Low complexity" evidence="3">
    <location>
        <begin position="464"/>
        <end position="478"/>
    </location>
</feature>
<dbReference type="Gene3D" id="3.80.10.10">
    <property type="entry name" value="Ribonuclease Inhibitor"/>
    <property type="match status" value="1"/>
</dbReference>
<name>A0ABD1K308_9TELE</name>
<feature type="region of interest" description="Disordered" evidence="3">
    <location>
        <begin position="419"/>
        <end position="548"/>
    </location>
</feature>
<feature type="region of interest" description="Disordered" evidence="3">
    <location>
        <begin position="344"/>
        <end position="381"/>
    </location>
</feature>
<feature type="compositionally biased region" description="Basic and acidic residues" evidence="3">
    <location>
        <begin position="366"/>
        <end position="381"/>
    </location>
</feature>
<dbReference type="Proteomes" id="UP001591681">
    <property type="component" value="Unassembled WGS sequence"/>
</dbReference>
<dbReference type="InterPro" id="IPR040091">
    <property type="entry name" value="LRRC56"/>
</dbReference>
<keyword evidence="5" id="KW-1185">Reference proteome</keyword>
<evidence type="ECO:0008006" key="6">
    <source>
        <dbReference type="Google" id="ProtNLM"/>
    </source>
</evidence>
<keyword evidence="2" id="KW-0677">Repeat</keyword>
<dbReference type="SUPFAM" id="SSF52058">
    <property type="entry name" value="L domain-like"/>
    <property type="match status" value="1"/>
</dbReference>
<dbReference type="InterPro" id="IPR025875">
    <property type="entry name" value="Leu-rich_rpt_4"/>
</dbReference>
<proteinExistence type="predicted"/>
<feature type="compositionally biased region" description="Polar residues" evidence="3">
    <location>
        <begin position="491"/>
        <end position="501"/>
    </location>
</feature>
<feature type="compositionally biased region" description="Acidic residues" evidence="3">
    <location>
        <begin position="419"/>
        <end position="430"/>
    </location>
</feature>
<dbReference type="InterPro" id="IPR001611">
    <property type="entry name" value="Leu-rich_rpt"/>
</dbReference>
<accession>A0ABD1K308</accession>
<evidence type="ECO:0000256" key="2">
    <source>
        <dbReference type="ARBA" id="ARBA00022737"/>
    </source>
</evidence>
<organism evidence="4 5">
    <name type="scientific">Coilia grayii</name>
    <name type="common">Gray's grenadier anchovy</name>
    <dbReference type="NCBI Taxonomy" id="363190"/>
    <lineage>
        <taxon>Eukaryota</taxon>
        <taxon>Metazoa</taxon>
        <taxon>Chordata</taxon>
        <taxon>Craniata</taxon>
        <taxon>Vertebrata</taxon>
        <taxon>Euteleostomi</taxon>
        <taxon>Actinopterygii</taxon>
        <taxon>Neopterygii</taxon>
        <taxon>Teleostei</taxon>
        <taxon>Clupei</taxon>
        <taxon>Clupeiformes</taxon>
        <taxon>Clupeoidei</taxon>
        <taxon>Engraulidae</taxon>
        <taxon>Coilinae</taxon>
        <taxon>Coilia</taxon>
    </lineage>
</organism>
<feature type="compositionally biased region" description="Polar residues" evidence="3">
    <location>
        <begin position="275"/>
        <end position="299"/>
    </location>
</feature>
<gene>
    <name evidence="4" type="ORF">ACEWY4_010824</name>
</gene>
<sequence>MMSSSEESRGSPGEVMLTTEFGGASQMNPTPTYYEDTEVLSELYLSPEKLKAMTNKEDLDEVTTLDLCVDTQHNTLGNFGTYLPNLTQLRMSNSLIFSVRDLGTSLSHLQVLWLVRSCLADLDGIPSLSSLKELYVAYNNISDLSQVSMLECLEVLDLEGNDVDDLVQVQYLGLCSQLRTLTLEGNPVRSCPRPGASETEEYSYRSSVRALVPQLRYLDDVPVEVEEEVKGEERVAGGRAQADEDLARLKESIKENASSSHLQYLEDRAASACSLSRPGSAQRPGTSCCSTSRPGSTRPLSGCGSRPGSGESDPGGSEITASELTHGAGRVLLCGNPVQALRARRQKTKTQAPALPFNTSLQPSHVPEHTYDTHEESDDRNRNDVFAQLRAWRKEHHKRLLAIEKDQQPQVMTILHDEEDYEDDSEEDEDVTGHSLASDEEEEEEEEEEMKDREEKTDSKHSSIDSPDSSFLSLSSDLSELEWSPDHCSRLSLSSQLSMTVSPPLPPAGPPAGRKLPDARTRRFKPLQPHPPSGTKPEPVAGREEEGEVAVLGGRHGVGTDRSLGGACRPASSPLLPGHREPCLGAVGGYALSISEHQPIICSKIPDRPALGLPRPRTARAALQRLSNHYPLLPRRPSTQPK</sequence>
<dbReference type="PANTHER" id="PTHR22708">
    <property type="entry name" value="LEUCINE-RICH REPEAT-CONTAINING PROTEIN 56"/>
    <property type="match status" value="1"/>
</dbReference>
<feature type="compositionally biased region" description="Low complexity" evidence="3">
    <location>
        <begin position="304"/>
        <end position="318"/>
    </location>
</feature>
<evidence type="ECO:0000313" key="4">
    <source>
        <dbReference type="EMBL" id="KAL2093512.1"/>
    </source>
</evidence>
<keyword evidence="1" id="KW-0433">Leucine-rich repeat</keyword>
<comment type="caution">
    <text evidence="4">The sequence shown here is derived from an EMBL/GenBank/DDBJ whole genome shotgun (WGS) entry which is preliminary data.</text>
</comment>
<protein>
    <recommendedName>
        <fullName evidence="6">Leucine-rich repeat-containing protein 56</fullName>
    </recommendedName>
</protein>
<dbReference type="AlphaFoldDB" id="A0ABD1K308"/>
<dbReference type="PANTHER" id="PTHR22708:SF0">
    <property type="entry name" value="LEUCINE-RICH REPEAT-CONTAINING PROTEIN 56"/>
    <property type="match status" value="1"/>
</dbReference>